<evidence type="ECO:0000256" key="1">
    <source>
        <dbReference type="SAM" id="MobiDB-lite"/>
    </source>
</evidence>
<protein>
    <recommendedName>
        <fullName evidence="4">Helix-turn-helix domain-containing protein</fullName>
    </recommendedName>
</protein>
<evidence type="ECO:0000313" key="2">
    <source>
        <dbReference type="EMBL" id="QKJ28208.1"/>
    </source>
</evidence>
<dbReference type="EMBL" id="CP054139">
    <property type="protein sequence ID" value="QKJ28208.1"/>
    <property type="molecule type" value="Genomic_DNA"/>
</dbReference>
<reference evidence="2 3" key="1">
    <citation type="submission" date="2020-05" db="EMBL/GenBank/DDBJ databases">
        <title>Mucilaginibacter mali sp. nov.</title>
        <authorList>
            <person name="Kim H.S."/>
            <person name="Lee K.C."/>
            <person name="Suh M.K."/>
            <person name="Kim J.-S."/>
            <person name="Han K.-I."/>
            <person name="Eom M.K."/>
            <person name="Shin Y.K."/>
            <person name="Lee J.-S."/>
        </authorList>
    </citation>
    <scope>NUCLEOTIDE SEQUENCE [LARGE SCALE GENOMIC DNA]</scope>
    <source>
        <strain evidence="2 3">G2-14</strain>
    </source>
</reference>
<sequence>MPQESETEYYPLSAVAAALGVSRVSAFRYVKAGKLAAIRIGRGYYVSDFAYRDYLVDHVLPPGIREALAGLAECVRREAAEGTAQEFPPGLLEEMRRSGEGS</sequence>
<dbReference type="Proteomes" id="UP000505355">
    <property type="component" value="Chromosome"/>
</dbReference>
<keyword evidence="3" id="KW-1185">Reference proteome</keyword>
<organism evidence="2 3">
    <name type="scientific">Mucilaginibacter mali</name>
    <dbReference type="NCBI Taxonomy" id="2740462"/>
    <lineage>
        <taxon>Bacteria</taxon>
        <taxon>Pseudomonadati</taxon>
        <taxon>Bacteroidota</taxon>
        <taxon>Sphingobacteriia</taxon>
        <taxon>Sphingobacteriales</taxon>
        <taxon>Sphingobacteriaceae</taxon>
        <taxon>Mucilaginibacter</taxon>
    </lineage>
</organism>
<proteinExistence type="predicted"/>
<feature type="region of interest" description="Disordered" evidence="1">
    <location>
        <begin position="80"/>
        <end position="102"/>
    </location>
</feature>
<accession>A0A7D4PRH4</accession>
<evidence type="ECO:0008006" key="4">
    <source>
        <dbReference type="Google" id="ProtNLM"/>
    </source>
</evidence>
<dbReference type="AlphaFoldDB" id="A0A7D4PRH4"/>
<dbReference type="RefSeq" id="WP_173412910.1">
    <property type="nucleotide sequence ID" value="NZ_CP054139.1"/>
</dbReference>
<feature type="compositionally biased region" description="Basic and acidic residues" evidence="1">
    <location>
        <begin position="93"/>
        <end position="102"/>
    </location>
</feature>
<gene>
    <name evidence="2" type="ORF">HQ865_22660</name>
</gene>
<name>A0A7D4PRH4_9SPHI</name>
<dbReference type="KEGG" id="mmab:HQ865_22660"/>
<evidence type="ECO:0000313" key="3">
    <source>
        <dbReference type="Proteomes" id="UP000505355"/>
    </source>
</evidence>